<proteinExistence type="predicted"/>
<organism evidence="1">
    <name type="scientific">uncultured Sulfurovum sp</name>
    <dbReference type="NCBI Taxonomy" id="269237"/>
    <lineage>
        <taxon>Bacteria</taxon>
        <taxon>Pseudomonadati</taxon>
        <taxon>Campylobacterota</taxon>
        <taxon>Epsilonproteobacteria</taxon>
        <taxon>Campylobacterales</taxon>
        <taxon>Sulfurovaceae</taxon>
        <taxon>Sulfurovum</taxon>
        <taxon>environmental samples</taxon>
    </lineage>
</organism>
<evidence type="ECO:0008006" key="2">
    <source>
        <dbReference type="Google" id="ProtNLM"/>
    </source>
</evidence>
<evidence type="ECO:0000313" key="1">
    <source>
        <dbReference type="EMBL" id="CAA6811614.1"/>
    </source>
</evidence>
<dbReference type="EMBL" id="CACVAS010000058">
    <property type="protein sequence ID" value="CAA6811614.1"/>
    <property type="molecule type" value="Genomic_DNA"/>
</dbReference>
<name>A0A6S6SZV6_9BACT</name>
<reference evidence="1" key="1">
    <citation type="submission" date="2020-01" db="EMBL/GenBank/DDBJ databases">
        <authorList>
            <person name="Meier V. D."/>
            <person name="Meier V D."/>
        </authorList>
    </citation>
    <scope>NUCLEOTIDE SEQUENCE</scope>
    <source>
        <strain evidence="1">HLG_WM_MAG_01</strain>
    </source>
</reference>
<dbReference type="Gene3D" id="1.10.10.10">
    <property type="entry name" value="Winged helix-like DNA-binding domain superfamily/Winged helix DNA-binding domain"/>
    <property type="match status" value="1"/>
</dbReference>
<dbReference type="InterPro" id="IPR036388">
    <property type="entry name" value="WH-like_DNA-bd_sf"/>
</dbReference>
<dbReference type="AlphaFoldDB" id="A0A6S6SZV6"/>
<protein>
    <recommendedName>
        <fullName evidence="2">FtsK gamma domain-containing protein</fullName>
    </recommendedName>
</protein>
<sequence>MKYESTLLKEAQEIMTETGNFYPAFVSRKLHIGYPKALKIMNLLEKEIIQLLKQVQQSTIRNKTFLQKIEDKDMHYTYSRWHRKFDYENLSFVLGQTTKSRLFIFDKMDSTKSTNLVRYVFEDFTKTYNVNDKRCGIACIFEVHGSYPLNKIAHITQLLSAGLYNDDNFLLEININDNFHRDDIQFSMIASYINL</sequence>
<accession>A0A6S6SZV6</accession>
<gene>
    <name evidence="1" type="ORF">HELGO_WM193</name>
</gene>